<reference evidence="1" key="1">
    <citation type="submission" date="2020-11" db="EMBL/GenBank/DDBJ databases">
        <authorList>
            <person name="Tran Van P."/>
        </authorList>
    </citation>
    <scope>NUCLEOTIDE SEQUENCE</scope>
</reference>
<dbReference type="Proteomes" id="UP000677054">
    <property type="component" value="Unassembled WGS sequence"/>
</dbReference>
<dbReference type="EMBL" id="CAJPEV010000569">
    <property type="protein sequence ID" value="CAG0886543.1"/>
    <property type="molecule type" value="Genomic_DNA"/>
</dbReference>
<keyword evidence="2" id="KW-1185">Reference proteome</keyword>
<evidence type="ECO:0000313" key="2">
    <source>
        <dbReference type="Proteomes" id="UP000677054"/>
    </source>
</evidence>
<sequence length="210" mass="23972">MARTRGDIELLEGLKTVKPRWNCKEELEEASSFLPKAEPLVGDTDYGSRDLRRTRHCQYWYCKAFIPEPISVFEIEMKKEDHRKDATECVFERDVQGAENRMLEEDEMADGLVEISLVFPSGDEENENASDGLPFRSLLFRSYTSTVEASLPSASLESQMISFERTGYGGPAGRVRIKVYRGPSDGYGKKSHAPWGYWVKQPADRPGYYH</sequence>
<evidence type="ECO:0000313" key="1">
    <source>
        <dbReference type="EMBL" id="CAD7244138.1"/>
    </source>
</evidence>
<organism evidence="1">
    <name type="scientific">Darwinula stevensoni</name>
    <dbReference type="NCBI Taxonomy" id="69355"/>
    <lineage>
        <taxon>Eukaryota</taxon>
        <taxon>Metazoa</taxon>
        <taxon>Ecdysozoa</taxon>
        <taxon>Arthropoda</taxon>
        <taxon>Crustacea</taxon>
        <taxon>Oligostraca</taxon>
        <taxon>Ostracoda</taxon>
        <taxon>Podocopa</taxon>
        <taxon>Podocopida</taxon>
        <taxon>Darwinulocopina</taxon>
        <taxon>Darwinuloidea</taxon>
        <taxon>Darwinulidae</taxon>
        <taxon>Darwinula</taxon>
    </lineage>
</organism>
<proteinExistence type="predicted"/>
<dbReference type="EMBL" id="LR900086">
    <property type="protein sequence ID" value="CAD7244138.1"/>
    <property type="molecule type" value="Genomic_DNA"/>
</dbReference>
<gene>
    <name evidence="1" type="ORF">DSTB1V02_LOCUS4040</name>
</gene>
<dbReference type="OrthoDB" id="6379501at2759"/>
<protein>
    <submittedName>
        <fullName evidence="1">Uncharacterized protein</fullName>
    </submittedName>
</protein>
<accession>A0A7R8X4X9</accession>
<name>A0A7R8X4X9_9CRUS</name>
<dbReference type="AlphaFoldDB" id="A0A7R8X4X9"/>